<dbReference type="NCBIfam" id="TIGR02122">
    <property type="entry name" value="TRAP_TAXI"/>
    <property type="match status" value="1"/>
</dbReference>
<dbReference type="InterPro" id="IPR006311">
    <property type="entry name" value="TAT_signal"/>
</dbReference>
<protein>
    <submittedName>
        <fullName evidence="2">TAXI family TRAP transporter solute-binding subunit</fullName>
    </submittedName>
</protein>
<evidence type="ECO:0000256" key="1">
    <source>
        <dbReference type="SAM" id="SignalP"/>
    </source>
</evidence>
<evidence type="ECO:0000313" key="3">
    <source>
        <dbReference type="Proteomes" id="UP001268542"/>
    </source>
</evidence>
<dbReference type="EMBL" id="JAVYII010000010">
    <property type="protein sequence ID" value="MDT9595192.1"/>
    <property type="molecule type" value="Genomic_DNA"/>
</dbReference>
<dbReference type="RefSeq" id="WP_315735694.1">
    <property type="nucleotide sequence ID" value="NZ_JAVYII010000010.1"/>
</dbReference>
<evidence type="ECO:0000313" key="2">
    <source>
        <dbReference type="EMBL" id="MDT9595192.1"/>
    </source>
</evidence>
<dbReference type="InterPro" id="IPR011852">
    <property type="entry name" value="TRAP_TAXI"/>
</dbReference>
<gene>
    <name evidence="2" type="ORF">RDV89_19045</name>
</gene>
<accession>A0ABU3Q0Z7</accession>
<feature type="signal peptide" evidence="1">
    <location>
        <begin position="1"/>
        <end position="29"/>
    </location>
</feature>
<feature type="chain" id="PRO_5046825737" evidence="1">
    <location>
        <begin position="30"/>
        <end position="333"/>
    </location>
</feature>
<comment type="caution">
    <text evidence="2">The sequence shown here is derived from an EMBL/GenBank/DDBJ whole genome shotgun (WGS) entry which is preliminary data.</text>
</comment>
<dbReference type="Gene3D" id="3.40.190.10">
    <property type="entry name" value="Periplasmic binding protein-like II"/>
    <property type="match status" value="2"/>
</dbReference>
<dbReference type="PANTHER" id="PTHR42941:SF1">
    <property type="entry name" value="SLL1037 PROTEIN"/>
    <property type="match status" value="1"/>
</dbReference>
<dbReference type="Pfam" id="PF16868">
    <property type="entry name" value="NMT1_3"/>
    <property type="match status" value="1"/>
</dbReference>
<dbReference type="SUPFAM" id="SSF53850">
    <property type="entry name" value="Periplasmic binding protein-like II"/>
    <property type="match status" value="1"/>
</dbReference>
<dbReference type="PANTHER" id="PTHR42941">
    <property type="entry name" value="SLL1037 PROTEIN"/>
    <property type="match status" value="1"/>
</dbReference>
<dbReference type="Proteomes" id="UP001268542">
    <property type="component" value="Unassembled WGS sequence"/>
</dbReference>
<dbReference type="PROSITE" id="PS51318">
    <property type="entry name" value="TAT"/>
    <property type="match status" value="1"/>
</dbReference>
<name>A0ABU3Q0Z7_9ACTN</name>
<keyword evidence="1" id="KW-0732">Signal</keyword>
<reference evidence="2 3" key="1">
    <citation type="submission" date="2023-08" db="EMBL/GenBank/DDBJ databases">
        <title>Nocardioides seae sp. nov., a bacterium isolated from a soil.</title>
        <authorList>
            <person name="Wang X."/>
        </authorList>
    </citation>
    <scope>NUCLEOTIDE SEQUENCE [LARGE SCALE GENOMIC DNA]</scope>
    <source>
        <strain evidence="2 3">YZH12</strain>
    </source>
</reference>
<organism evidence="2 3">
    <name type="scientific">Nocardioides imazamoxiresistens</name>
    <dbReference type="NCBI Taxonomy" id="3231893"/>
    <lineage>
        <taxon>Bacteria</taxon>
        <taxon>Bacillati</taxon>
        <taxon>Actinomycetota</taxon>
        <taxon>Actinomycetes</taxon>
        <taxon>Propionibacteriales</taxon>
        <taxon>Nocardioidaceae</taxon>
        <taxon>Nocardioides</taxon>
    </lineage>
</organism>
<sequence length="333" mass="34498">MPRQVPSPTRRGVLLAGAGALGAAGAAAAATAWGRGSDLDDVRGVLRIATGNPGAVFDRYGQALADEASLRMPGVSSGVVPTGGSFGNLRAVLEGRAEVAFSLGDSLQQARAGDVALRGADGLTALTRLYDSFLQVLVRADSDVVRLADLAGRRVTAGEEDSGSRVVTTRSLGAVGVDVGSLDLVDLPLADAASRLEAGDVDALAFVSGFPIPVLVDLGRRTPLRALDAGGAVPEMVRRWGPQYVVGPLPAGPYGLPAAVTTVSAKTFLVARPDLGERLAHGFTSVVFDRQDALARAVPDVRQPTVAAGIFTQPVPLHPGSLRWFRERDRRAT</sequence>
<keyword evidence="3" id="KW-1185">Reference proteome</keyword>
<proteinExistence type="predicted"/>